<dbReference type="RefSeq" id="WP_142624234.1">
    <property type="nucleotide sequence ID" value="NZ_VIRM01000057.1"/>
</dbReference>
<sequence length="82" mass="9249">MVSTIQDFDYLGEKYFSHWVDKGREEGRAEGEINSILAVLDARGLEISDEARERIRGCEDLSQLGIWVRRAATVTSADDLFA</sequence>
<reference evidence="1 2" key="1">
    <citation type="submission" date="2019-07" db="EMBL/GenBank/DDBJ databases">
        <title>Microbispora hainanensis DSM 45428.</title>
        <authorList>
            <person name="Thawai C."/>
        </authorList>
    </citation>
    <scope>NUCLEOTIDE SEQUENCE [LARGE SCALE GENOMIC DNA]</scope>
    <source>
        <strain evidence="1 2">DSM 45428</strain>
    </source>
</reference>
<protein>
    <submittedName>
        <fullName evidence="1">Uncharacterized protein</fullName>
    </submittedName>
</protein>
<name>A0A544YES3_9ACTN</name>
<evidence type="ECO:0000313" key="2">
    <source>
        <dbReference type="Proteomes" id="UP000316541"/>
    </source>
</evidence>
<accession>A0A544YES3</accession>
<dbReference type="EMBL" id="VIRM01000057">
    <property type="protein sequence ID" value="TQS15244.1"/>
    <property type="molecule type" value="Genomic_DNA"/>
</dbReference>
<comment type="caution">
    <text evidence="1">The sequence shown here is derived from an EMBL/GenBank/DDBJ whole genome shotgun (WGS) entry which is preliminary data.</text>
</comment>
<organism evidence="1 2">
    <name type="scientific">Microbispora hainanensis</name>
    <dbReference type="NCBI Taxonomy" id="568844"/>
    <lineage>
        <taxon>Bacteria</taxon>
        <taxon>Bacillati</taxon>
        <taxon>Actinomycetota</taxon>
        <taxon>Actinomycetes</taxon>
        <taxon>Streptosporangiales</taxon>
        <taxon>Streptosporangiaceae</taxon>
        <taxon>Microbispora</taxon>
    </lineage>
</organism>
<evidence type="ECO:0000313" key="1">
    <source>
        <dbReference type="EMBL" id="TQS15244.1"/>
    </source>
</evidence>
<dbReference type="Proteomes" id="UP000316541">
    <property type="component" value="Unassembled WGS sequence"/>
</dbReference>
<proteinExistence type="predicted"/>
<dbReference type="AlphaFoldDB" id="A0A544YES3"/>
<gene>
    <name evidence="1" type="ORF">FLX08_33340</name>
</gene>